<evidence type="ECO:0000313" key="3">
    <source>
        <dbReference type="Proteomes" id="UP000325187"/>
    </source>
</evidence>
<comment type="caution">
    <text evidence="2">The sequence shown here is derived from an EMBL/GenBank/DDBJ whole genome shotgun (WGS) entry which is preliminary data.</text>
</comment>
<dbReference type="InterPro" id="IPR025641">
    <property type="entry name" value="DUF4340"/>
</dbReference>
<dbReference type="AlphaFoldDB" id="A0A5A7MXB5"/>
<dbReference type="Pfam" id="PF14238">
    <property type="entry name" value="DUF4340"/>
    <property type="match status" value="1"/>
</dbReference>
<name>A0A5A7MXB5_9PROT</name>
<feature type="domain" description="DUF4340" evidence="1">
    <location>
        <begin position="71"/>
        <end position="244"/>
    </location>
</feature>
<dbReference type="Proteomes" id="UP000325187">
    <property type="component" value="Unassembled WGS sequence"/>
</dbReference>
<keyword evidence="3" id="KW-1185">Reference proteome</keyword>
<evidence type="ECO:0000313" key="2">
    <source>
        <dbReference type="EMBL" id="GEQ99618.1"/>
    </source>
</evidence>
<gene>
    <name evidence="2" type="ORF">JCM17845_02420</name>
</gene>
<dbReference type="EMBL" id="BKCM01000001">
    <property type="protein sequence ID" value="GEQ99618.1"/>
    <property type="molecule type" value="Genomic_DNA"/>
</dbReference>
<proteinExistence type="predicted"/>
<sequence length="354" mass="39182">MTQKQTSILGFLTLFAVLAALWLLFGESHDRSPQQQTHLLPKLSAQINDVAKIEISDALNSTHLVRENGSWSIAEKSGHEANSTQLRAILRGLADAQIALVKTDNPDLYERIGLGESALHLVLKDKTDKVIVALDIGRRSFENRSFMTFVRPLDGARSYLVSGLPEIRAEASNWLDPTLFSIERRRIARIDIQHNNGETLSIRRSDPRSLFAIQDLAAGTKEKDSLPTDMLANAFTEILSEDVRPADELDETELLYTAHLHSFDGFVLTLSLYDTGDETGDAWAVGEATAHIPDEEDLPDAQTALDMSPETEATRFNRQHMGWAYRLPASKAIALGKTLEDLVENAPQDPDDGA</sequence>
<accession>A0A5A7MXB5</accession>
<reference evidence="2 3" key="1">
    <citation type="submission" date="2019-09" db="EMBL/GenBank/DDBJ databases">
        <title>NBRP : Genome information of microbial organism related human and environment.</title>
        <authorList>
            <person name="Hattori M."/>
            <person name="Oshima K."/>
            <person name="Inaba H."/>
            <person name="Suda W."/>
            <person name="Sakamoto M."/>
            <person name="Iino T."/>
            <person name="Kitahara M."/>
            <person name="Oshida Y."/>
            <person name="Iida T."/>
            <person name="Kudo T."/>
            <person name="Itoh T."/>
            <person name="Ohkuma M."/>
        </authorList>
    </citation>
    <scope>NUCLEOTIDE SEQUENCE [LARGE SCALE GENOMIC DNA]</scope>
    <source>
        <strain evidence="2 3">Mie-1</strain>
    </source>
</reference>
<organism evidence="2 3">
    <name type="scientific">Iodidimonas gelatinilytica</name>
    <dbReference type="NCBI Taxonomy" id="1236966"/>
    <lineage>
        <taxon>Bacteria</taxon>
        <taxon>Pseudomonadati</taxon>
        <taxon>Pseudomonadota</taxon>
        <taxon>Alphaproteobacteria</taxon>
        <taxon>Iodidimonadales</taxon>
        <taxon>Iodidimonadaceae</taxon>
        <taxon>Iodidimonas</taxon>
    </lineage>
</organism>
<evidence type="ECO:0000259" key="1">
    <source>
        <dbReference type="Pfam" id="PF14238"/>
    </source>
</evidence>
<protein>
    <recommendedName>
        <fullName evidence="1">DUF4340 domain-containing protein</fullName>
    </recommendedName>
</protein>
<dbReference type="RefSeq" id="WP_210432091.1">
    <property type="nucleotide sequence ID" value="NZ_BKCM01000001.1"/>
</dbReference>